<dbReference type="Proteomes" id="UP000789704">
    <property type="component" value="Unassembled WGS sequence"/>
</dbReference>
<dbReference type="InterPro" id="IPR029044">
    <property type="entry name" value="Nucleotide-diphossugar_trans"/>
</dbReference>
<dbReference type="AlphaFoldDB" id="A0A9N8X2X5"/>
<dbReference type="PANTHER" id="PTHR22916">
    <property type="entry name" value="GLYCOSYLTRANSFERASE"/>
    <property type="match status" value="1"/>
</dbReference>
<feature type="domain" description="Glycosyltransferase 2-like" evidence="1">
    <location>
        <begin position="5"/>
        <end position="169"/>
    </location>
</feature>
<evidence type="ECO:0000313" key="2">
    <source>
        <dbReference type="EMBL" id="CAG4908942.1"/>
    </source>
</evidence>
<dbReference type="SUPFAM" id="SSF53448">
    <property type="entry name" value="Nucleotide-diphospho-sugar transferases"/>
    <property type="match status" value="1"/>
</dbReference>
<dbReference type="RefSeq" id="WP_228880026.1">
    <property type="nucleotide sequence ID" value="NZ_CAJQYZ010000008.1"/>
</dbReference>
<dbReference type="InterPro" id="IPR001173">
    <property type="entry name" value="Glyco_trans_2-like"/>
</dbReference>
<sequence>MATVSILIPAFKAQFLGRALISAQQQTFEDVEILVGDDTPHGDLEALVRRVGDSRVQYFHHGFQNGSENARQLWRRASGKYVKWLFDDDVLMPNSVEILIAALRENPESALAFHGRVFIDGDDQVTFVPPALVNEGERVLLDRAFLAEHMVANQNNFVGEPSNIMLNRELVELDELFGYRDLDLLFLADVAMCLNLSGRAPIVAVGGYGSAFRQHAGQNSSQSSPRFSAGLFEWEMMLRGEAADGRLHGEALAAARDRMKAIYTGWAGKLPELGALLGNLDELTQLPSNELFNSVQYQSNLKSARDAVMERVTARKNPADTQDFCVICEQPVDTWLAHPNINMRMDFMEHTETIGSILDKHNCPHCYCNDRERHVWLYIAYSGILEDAPGKRILHIAPEVRIEQRIRRLQPREYIAGDLFPRSPDHRKINVEALDFPDGYFDLIICNHVLEHVDNPDVALAEFSRCLAPGGHVVAQTPYSPILKRTFELNKPASVPFKTWYFGQDDHVRLFGADIVDYFRDAGLNGDLYPHATVLGNIDADVVGCNVREPFFLFAKDEAPVFAS</sequence>
<evidence type="ECO:0000313" key="3">
    <source>
        <dbReference type="Proteomes" id="UP000789704"/>
    </source>
</evidence>
<dbReference type="InterPro" id="IPR029063">
    <property type="entry name" value="SAM-dependent_MTases_sf"/>
</dbReference>
<dbReference type="EMBL" id="CAJQZC010000007">
    <property type="protein sequence ID" value="CAG4908942.1"/>
    <property type="molecule type" value="Genomic_DNA"/>
</dbReference>
<dbReference type="CDD" id="cd00761">
    <property type="entry name" value="Glyco_tranf_GTA_type"/>
    <property type="match status" value="1"/>
</dbReference>
<keyword evidence="3" id="KW-1185">Reference proteome</keyword>
<dbReference type="SUPFAM" id="SSF53335">
    <property type="entry name" value="S-adenosyl-L-methionine-dependent methyltransferases"/>
    <property type="match status" value="1"/>
</dbReference>
<accession>A0A9N8X2X5</accession>
<proteinExistence type="predicted"/>
<protein>
    <recommendedName>
        <fullName evidence="1">Glycosyltransferase 2-like domain-containing protein</fullName>
    </recommendedName>
</protein>
<dbReference type="GO" id="GO:0016758">
    <property type="term" value="F:hexosyltransferase activity"/>
    <property type="evidence" value="ECO:0007669"/>
    <property type="project" value="UniProtKB-ARBA"/>
</dbReference>
<dbReference type="Pfam" id="PF13489">
    <property type="entry name" value="Methyltransf_23"/>
    <property type="match status" value="1"/>
</dbReference>
<organism evidence="2 3">
    <name type="scientific">Paraburkholderia saeva</name>
    <dbReference type="NCBI Taxonomy" id="2777537"/>
    <lineage>
        <taxon>Bacteria</taxon>
        <taxon>Pseudomonadati</taxon>
        <taxon>Pseudomonadota</taxon>
        <taxon>Betaproteobacteria</taxon>
        <taxon>Burkholderiales</taxon>
        <taxon>Burkholderiaceae</taxon>
        <taxon>Paraburkholderia</taxon>
    </lineage>
</organism>
<dbReference type="CDD" id="cd02440">
    <property type="entry name" value="AdoMet_MTases"/>
    <property type="match status" value="1"/>
</dbReference>
<name>A0A9N8X2X5_9BURK</name>
<dbReference type="PANTHER" id="PTHR22916:SF3">
    <property type="entry name" value="UDP-GLCNAC:BETAGAL BETA-1,3-N-ACETYLGLUCOSAMINYLTRANSFERASE-LIKE PROTEIN 1"/>
    <property type="match status" value="1"/>
</dbReference>
<dbReference type="Pfam" id="PF00535">
    <property type="entry name" value="Glycos_transf_2"/>
    <property type="match status" value="1"/>
</dbReference>
<comment type="caution">
    <text evidence="2">The sequence shown here is derived from an EMBL/GenBank/DDBJ whole genome shotgun (WGS) entry which is preliminary data.</text>
</comment>
<dbReference type="Gene3D" id="3.40.50.150">
    <property type="entry name" value="Vaccinia Virus protein VP39"/>
    <property type="match status" value="1"/>
</dbReference>
<dbReference type="Gene3D" id="3.90.550.10">
    <property type="entry name" value="Spore Coat Polysaccharide Biosynthesis Protein SpsA, Chain A"/>
    <property type="match status" value="1"/>
</dbReference>
<evidence type="ECO:0000259" key="1">
    <source>
        <dbReference type="Pfam" id="PF00535"/>
    </source>
</evidence>
<gene>
    <name evidence="2" type="ORF">LMG31841_03816</name>
</gene>
<reference evidence="2" key="1">
    <citation type="submission" date="2021-04" db="EMBL/GenBank/DDBJ databases">
        <authorList>
            <person name="Vanwijnsberghe S."/>
        </authorList>
    </citation>
    <scope>NUCLEOTIDE SEQUENCE</scope>
    <source>
        <strain evidence="2">LMG 31841</strain>
    </source>
</reference>